<dbReference type="InterPro" id="IPR016181">
    <property type="entry name" value="Acyl_CoA_acyltransferase"/>
</dbReference>
<keyword evidence="2" id="KW-1185">Reference proteome</keyword>
<dbReference type="GO" id="GO:0016740">
    <property type="term" value="F:transferase activity"/>
    <property type="evidence" value="ECO:0007669"/>
    <property type="project" value="UniProtKB-KW"/>
</dbReference>
<name>A0A7W7SVX3_9ACTN</name>
<accession>A0A7W7SVX3</accession>
<evidence type="ECO:0000313" key="1">
    <source>
        <dbReference type="EMBL" id="MBB4961918.1"/>
    </source>
</evidence>
<organism evidence="1 2">
    <name type="scientific">Micromonospora polyrhachis</name>
    <dbReference type="NCBI Taxonomy" id="1282883"/>
    <lineage>
        <taxon>Bacteria</taxon>
        <taxon>Bacillati</taxon>
        <taxon>Actinomycetota</taxon>
        <taxon>Actinomycetes</taxon>
        <taxon>Micromonosporales</taxon>
        <taxon>Micromonosporaceae</taxon>
        <taxon>Micromonospora</taxon>
    </lineage>
</organism>
<sequence length="201" mass="22233">MTNLPVVRRARYAEVGVIAALVAESGHTLPITAWLVPDELGRCAILIEAVRIWVEHALFFGEIDVICDEDGLAGAAVWFHRYRPIPPPTAYEARLAAACGGHGEQITTLGALLDGQRPEKAHQHLAFLAVTADLHGTGIATRLLDHHHRRLDQYGTPAYTEAYTDGHQKLLTRHGYQPRPALHLSRYNSIQPMWRPGSSET</sequence>
<keyword evidence="1" id="KW-0808">Transferase</keyword>
<gene>
    <name evidence="1" type="ORF">FHR38_005651</name>
</gene>
<dbReference type="AlphaFoldDB" id="A0A7W7SVX3"/>
<proteinExistence type="predicted"/>
<dbReference type="Gene3D" id="3.40.630.30">
    <property type="match status" value="1"/>
</dbReference>
<dbReference type="SUPFAM" id="SSF55729">
    <property type="entry name" value="Acyl-CoA N-acyltransferases (Nat)"/>
    <property type="match status" value="1"/>
</dbReference>
<reference evidence="1 2" key="1">
    <citation type="submission" date="2020-08" db="EMBL/GenBank/DDBJ databases">
        <title>Sequencing the genomes of 1000 actinobacteria strains.</title>
        <authorList>
            <person name="Klenk H.-P."/>
        </authorList>
    </citation>
    <scope>NUCLEOTIDE SEQUENCE [LARGE SCALE GENOMIC DNA]</scope>
    <source>
        <strain evidence="1 2">DSM 45886</strain>
    </source>
</reference>
<dbReference type="EMBL" id="JACHJW010000001">
    <property type="protein sequence ID" value="MBB4961918.1"/>
    <property type="molecule type" value="Genomic_DNA"/>
</dbReference>
<evidence type="ECO:0000313" key="2">
    <source>
        <dbReference type="Proteomes" id="UP000578819"/>
    </source>
</evidence>
<dbReference type="Proteomes" id="UP000578819">
    <property type="component" value="Unassembled WGS sequence"/>
</dbReference>
<protein>
    <submittedName>
        <fullName evidence="1">GNAT superfamily N-acetyltransferase</fullName>
    </submittedName>
</protein>
<dbReference type="RefSeq" id="WP_184537778.1">
    <property type="nucleotide sequence ID" value="NZ_JACHJW010000001.1"/>
</dbReference>
<comment type="caution">
    <text evidence="1">The sequence shown here is derived from an EMBL/GenBank/DDBJ whole genome shotgun (WGS) entry which is preliminary data.</text>
</comment>